<dbReference type="AlphaFoldDB" id="A0A084T278"/>
<reference evidence="2 3" key="1">
    <citation type="submission" date="2014-07" db="EMBL/GenBank/DDBJ databases">
        <title>Draft Genome Sequence of Gephyronic Acid Producer, Cystobacter violaceus Strain Cb vi76.</title>
        <authorList>
            <person name="Stevens D.C."/>
            <person name="Young J."/>
            <person name="Carmichael R."/>
            <person name="Tan J."/>
            <person name="Taylor R.E."/>
        </authorList>
    </citation>
    <scope>NUCLEOTIDE SEQUENCE [LARGE SCALE GENOMIC DNA]</scope>
    <source>
        <strain evidence="2 3">Cb vi76</strain>
    </source>
</reference>
<accession>A0A084T278</accession>
<dbReference type="EMBL" id="JPMI01000003">
    <property type="protein sequence ID" value="KFA94813.1"/>
    <property type="molecule type" value="Genomic_DNA"/>
</dbReference>
<evidence type="ECO:0000313" key="2">
    <source>
        <dbReference type="EMBL" id="KFA94813.1"/>
    </source>
</evidence>
<name>A0A084T278_9BACT</name>
<proteinExistence type="predicted"/>
<sequence length="405" mass="45324">MATHPDNLRARLEERADLLEATRLRYRALHKLLRAFFWKDRVRTNLELLREVALAQPQVDATLDSVARRAEAEGWPAGSAPMKLLAEVYRLREAIAWAVERRLIAKKKPELLGEALLKLEEEVLDAGPLLGRRLWAQAVEILPRNLTELRAACAAAEVLERVFKRPVPEGALPFDAAEVDELRRALPLADEALAALWARLDRFDGTGRVRAFLEKGMKRAPVHPPRSGPELLQHAAFWQDLARARLKALLESRLSPVVPREEEWPELLGWLVEREGPARARLAASEVLSEGRAGLLEVAAELSALSRARPVGPWNEEAAWVRLWTAAQRARSETGPDAERLRESLRLFIRLRGQGQMPARLFSPERNTLVRPGSGQAGSEPEDLPGLVQRAREAAGRPREGRVSG</sequence>
<feature type="compositionally biased region" description="Basic and acidic residues" evidence="1">
    <location>
        <begin position="390"/>
        <end position="405"/>
    </location>
</feature>
<gene>
    <name evidence="2" type="ORF">Q664_00125</name>
</gene>
<feature type="region of interest" description="Disordered" evidence="1">
    <location>
        <begin position="365"/>
        <end position="405"/>
    </location>
</feature>
<comment type="caution">
    <text evidence="2">The sequence shown here is derived from an EMBL/GenBank/DDBJ whole genome shotgun (WGS) entry which is preliminary data.</text>
</comment>
<evidence type="ECO:0000256" key="1">
    <source>
        <dbReference type="SAM" id="MobiDB-lite"/>
    </source>
</evidence>
<dbReference type="Proteomes" id="UP000028547">
    <property type="component" value="Unassembled WGS sequence"/>
</dbReference>
<protein>
    <submittedName>
        <fullName evidence="2">Uncharacterized protein</fullName>
    </submittedName>
</protein>
<organism evidence="2 3">
    <name type="scientific">Archangium violaceum Cb vi76</name>
    <dbReference type="NCBI Taxonomy" id="1406225"/>
    <lineage>
        <taxon>Bacteria</taxon>
        <taxon>Pseudomonadati</taxon>
        <taxon>Myxococcota</taxon>
        <taxon>Myxococcia</taxon>
        <taxon>Myxococcales</taxon>
        <taxon>Cystobacterineae</taxon>
        <taxon>Archangiaceae</taxon>
        <taxon>Archangium</taxon>
    </lineage>
</organism>
<evidence type="ECO:0000313" key="3">
    <source>
        <dbReference type="Proteomes" id="UP000028547"/>
    </source>
</evidence>
<dbReference type="RefSeq" id="WP_043388366.1">
    <property type="nucleotide sequence ID" value="NZ_JPMI01000003.1"/>
</dbReference>